<dbReference type="CDD" id="cd01949">
    <property type="entry name" value="GGDEF"/>
    <property type="match status" value="1"/>
</dbReference>
<feature type="chain" id="PRO_5021710221" description="diguanylate cyclase" evidence="6">
    <location>
        <begin position="22"/>
        <end position="581"/>
    </location>
</feature>
<dbReference type="InterPro" id="IPR019734">
    <property type="entry name" value="TPR_rpt"/>
</dbReference>
<keyword evidence="5" id="KW-0812">Transmembrane</keyword>
<dbReference type="PANTHER" id="PTHR45138:SF9">
    <property type="entry name" value="DIGUANYLATE CYCLASE DGCM-RELATED"/>
    <property type="match status" value="1"/>
</dbReference>
<dbReference type="EMBL" id="VIKR01000003">
    <property type="protein sequence ID" value="TQV73797.1"/>
    <property type="molecule type" value="Genomic_DNA"/>
</dbReference>
<evidence type="ECO:0000313" key="8">
    <source>
        <dbReference type="EMBL" id="TQV73797.1"/>
    </source>
</evidence>
<gene>
    <name evidence="8" type="ORF">FLL45_13080</name>
</gene>
<dbReference type="OrthoDB" id="6191081at2"/>
<keyword evidence="5" id="KW-1133">Transmembrane helix</keyword>
<dbReference type="AlphaFoldDB" id="A0A545T9A8"/>
<dbReference type="InterPro" id="IPR050469">
    <property type="entry name" value="Diguanylate_Cyclase"/>
</dbReference>
<dbReference type="PANTHER" id="PTHR45138">
    <property type="entry name" value="REGULATORY COMPONENTS OF SENSORY TRANSDUCTION SYSTEM"/>
    <property type="match status" value="1"/>
</dbReference>
<dbReference type="SUPFAM" id="SSF48452">
    <property type="entry name" value="TPR-like"/>
    <property type="match status" value="1"/>
</dbReference>
<evidence type="ECO:0000256" key="2">
    <source>
        <dbReference type="ARBA" id="ARBA00012528"/>
    </source>
</evidence>
<protein>
    <recommendedName>
        <fullName evidence="2">diguanylate cyclase</fullName>
        <ecNumber evidence="2">2.7.7.65</ecNumber>
    </recommendedName>
</protein>
<feature type="domain" description="GGDEF" evidence="7">
    <location>
        <begin position="441"/>
        <end position="569"/>
    </location>
</feature>
<dbReference type="InterPro" id="IPR043128">
    <property type="entry name" value="Rev_trsase/Diguanyl_cyclase"/>
</dbReference>
<evidence type="ECO:0000256" key="5">
    <source>
        <dbReference type="SAM" id="Phobius"/>
    </source>
</evidence>
<keyword evidence="4" id="KW-0175">Coiled coil</keyword>
<dbReference type="InterPro" id="IPR000160">
    <property type="entry name" value="GGDEF_dom"/>
</dbReference>
<name>A0A545T9A8_9GAMM</name>
<feature type="coiled-coil region" evidence="4">
    <location>
        <begin position="335"/>
        <end position="377"/>
    </location>
</feature>
<keyword evidence="5" id="KW-0472">Membrane</keyword>
<dbReference type="GO" id="GO:0043709">
    <property type="term" value="P:cell adhesion involved in single-species biofilm formation"/>
    <property type="evidence" value="ECO:0007669"/>
    <property type="project" value="TreeGrafter"/>
</dbReference>
<dbReference type="Pfam" id="PF00990">
    <property type="entry name" value="GGDEF"/>
    <property type="match status" value="1"/>
</dbReference>
<dbReference type="Gene3D" id="3.30.70.270">
    <property type="match status" value="1"/>
</dbReference>
<proteinExistence type="predicted"/>
<dbReference type="InterPro" id="IPR029787">
    <property type="entry name" value="Nucleotide_cyclase"/>
</dbReference>
<feature type="signal peptide" evidence="6">
    <location>
        <begin position="1"/>
        <end position="21"/>
    </location>
</feature>
<dbReference type="GO" id="GO:0005886">
    <property type="term" value="C:plasma membrane"/>
    <property type="evidence" value="ECO:0007669"/>
    <property type="project" value="TreeGrafter"/>
</dbReference>
<keyword evidence="9" id="KW-1185">Reference proteome</keyword>
<dbReference type="NCBIfam" id="TIGR00254">
    <property type="entry name" value="GGDEF"/>
    <property type="match status" value="1"/>
</dbReference>
<comment type="catalytic activity">
    <reaction evidence="3">
        <text>2 GTP = 3',3'-c-di-GMP + 2 diphosphate</text>
        <dbReference type="Rhea" id="RHEA:24898"/>
        <dbReference type="ChEBI" id="CHEBI:33019"/>
        <dbReference type="ChEBI" id="CHEBI:37565"/>
        <dbReference type="ChEBI" id="CHEBI:58805"/>
        <dbReference type="EC" id="2.7.7.65"/>
    </reaction>
</comment>
<dbReference type="Gene3D" id="1.25.40.10">
    <property type="entry name" value="Tetratricopeptide repeat domain"/>
    <property type="match status" value="2"/>
</dbReference>
<dbReference type="Proteomes" id="UP000317839">
    <property type="component" value="Unassembled WGS sequence"/>
</dbReference>
<organism evidence="8 9">
    <name type="scientific">Aliikangiella marina</name>
    <dbReference type="NCBI Taxonomy" id="1712262"/>
    <lineage>
        <taxon>Bacteria</taxon>
        <taxon>Pseudomonadati</taxon>
        <taxon>Pseudomonadota</taxon>
        <taxon>Gammaproteobacteria</taxon>
        <taxon>Oceanospirillales</taxon>
        <taxon>Pleioneaceae</taxon>
        <taxon>Aliikangiella</taxon>
    </lineage>
</organism>
<evidence type="ECO:0000256" key="6">
    <source>
        <dbReference type="SAM" id="SignalP"/>
    </source>
</evidence>
<evidence type="ECO:0000256" key="4">
    <source>
        <dbReference type="SAM" id="Coils"/>
    </source>
</evidence>
<dbReference type="RefSeq" id="WP_142942505.1">
    <property type="nucleotide sequence ID" value="NZ_VIKR01000003.1"/>
</dbReference>
<reference evidence="8 9" key="1">
    <citation type="submission" date="2019-06" db="EMBL/GenBank/DDBJ databases">
        <title>Draft genome of Aliikangiella marina GYP-15.</title>
        <authorList>
            <person name="Wang G."/>
        </authorList>
    </citation>
    <scope>NUCLEOTIDE SEQUENCE [LARGE SCALE GENOMIC DNA]</scope>
    <source>
        <strain evidence="8 9">GYP-15</strain>
    </source>
</reference>
<dbReference type="EC" id="2.7.7.65" evidence="2"/>
<feature type="transmembrane region" description="Helical" evidence="5">
    <location>
        <begin position="374"/>
        <end position="394"/>
    </location>
</feature>
<dbReference type="Pfam" id="PF13181">
    <property type="entry name" value="TPR_8"/>
    <property type="match status" value="1"/>
</dbReference>
<evidence type="ECO:0000256" key="3">
    <source>
        <dbReference type="ARBA" id="ARBA00034247"/>
    </source>
</evidence>
<evidence type="ECO:0000313" key="9">
    <source>
        <dbReference type="Proteomes" id="UP000317839"/>
    </source>
</evidence>
<evidence type="ECO:0000259" key="7">
    <source>
        <dbReference type="PROSITE" id="PS50887"/>
    </source>
</evidence>
<dbReference type="InterPro" id="IPR011990">
    <property type="entry name" value="TPR-like_helical_dom_sf"/>
</dbReference>
<dbReference type="GO" id="GO:1902201">
    <property type="term" value="P:negative regulation of bacterial-type flagellum-dependent cell motility"/>
    <property type="evidence" value="ECO:0007669"/>
    <property type="project" value="TreeGrafter"/>
</dbReference>
<dbReference type="SMART" id="SM00267">
    <property type="entry name" value="GGDEF"/>
    <property type="match status" value="1"/>
</dbReference>
<evidence type="ECO:0000256" key="1">
    <source>
        <dbReference type="ARBA" id="ARBA00001946"/>
    </source>
</evidence>
<dbReference type="GO" id="GO:0052621">
    <property type="term" value="F:diguanylate cyclase activity"/>
    <property type="evidence" value="ECO:0007669"/>
    <property type="project" value="UniProtKB-EC"/>
</dbReference>
<comment type="caution">
    <text evidence="8">The sequence shown here is derived from an EMBL/GenBank/DDBJ whole genome shotgun (WGS) entry which is preliminary data.</text>
</comment>
<dbReference type="SUPFAM" id="SSF55073">
    <property type="entry name" value="Nucleotide cyclase"/>
    <property type="match status" value="1"/>
</dbReference>
<sequence length="581" mass="65747">MRFHSLIFILLLLFLTKQVNAGESLKQIIDDHFDKQLSMVADALEQSDEQALAQLPPEYLVKASYAVAVKADINLTLTITDLLIDKAQEINNPLYEGQAFYNRGVVYAQVGSHSLALNSFLTALASLENTQSEKEIARIKGAIALIYVELGEYKLAQPFFEEALASHTERNDKTNLTIVLQNQGFMKIQLADFSAAKTDLLKALGLATELGARHYFPILYKNLGIIETQLGNTDGASHYFNQALNESDATNLKHYKSEILREYAKLEMSNNNLAAAREKLVTSFEIAQEFELKKQIRNNFQVLAELEVKSDNYKAAYIAKERAIEVSDTMGESQIAVALSRLDRYTTQLKEQNKRLVLEQEKKIAALAAEREQAIRNLLIAIAVIAIMFVFYFFRRFSDTNRQAVHFEKQSKIDPLTGVWNRRAGEEQLTRLCKREGQAVKVFSIAMLDIDHFKRVNDEYGHDVGDQVIIAICEIIQTSLRPADMLCRWGGEEFIIIWDSFDSTLAYDISERIREKIATTEIEPTGSMTVSIGISTFDQDDVYELIKRGDQALYHAKHLGRNQVVIKKKPQENLRVSGGLN</sequence>
<dbReference type="SMART" id="SM00028">
    <property type="entry name" value="TPR"/>
    <property type="match status" value="4"/>
</dbReference>
<keyword evidence="6" id="KW-0732">Signal</keyword>
<dbReference type="FunFam" id="3.30.70.270:FF:000001">
    <property type="entry name" value="Diguanylate cyclase domain protein"/>
    <property type="match status" value="1"/>
</dbReference>
<dbReference type="PROSITE" id="PS50887">
    <property type="entry name" value="GGDEF"/>
    <property type="match status" value="1"/>
</dbReference>
<accession>A0A545T9A8</accession>
<comment type="cofactor">
    <cofactor evidence="1">
        <name>Mg(2+)</name>
        <dbReference type="ChEBI" id="CHEBI:18420"/>
    </cofactor>
</comment>